<dbReference type="AlphaFoldDB" id="A0A2N5VBH2"/>
<reference evidence="4 5" key="1">
    <citation type="submission" date="2017-11" db="EMBL/GenBank/DDBJ databases">
        <title>De novo assembly and phasing of dikaryotic genomes from two isolates of Puccinia coronata f. sp. avenae, the causal agent of oat crown rust.</title>
        <authorList>
            <person name="Miller M.E."/>
            <person name="Zhang Y."/>
            <person name="Omidvar V."/>
            <person name="Sperschneider J."/>
            <person name="Schwessinger B."/>
            <person name="Raley C."/>
            <person name="Palmer J.M."/>
            <person name="Garnica D."/>
            <person name="Upadhyaya N."/>
            <person name="Rathjen J."/>
            <person name="Taylor J.M."/>
            <person name="Park R.F."/>
            <person name="Dodds P.N."/>
            <person name="Hirsch C.D."/>
            <person name="Kianian S.F."/>
            <person name="Figueroa M."/>
        </authorList>
    </citation>
    <scope>NUCLEOTIDE SEQUENCE [LARGE SCALE GENOMIC DNA]</scope>
    <source>
        <strain evidence="2">12NC29</strain>
        <strain evidence="3">12SD80</strain>
    </source>
</reference>
<dbReference type="EMBL" id="PGCJ01000349">
    <property type="protein sequence ID" value="PLW31416.1"/>
    <property type="molecule type" value="Genomic_DNA"/>
</dbReference>
<dbReference type="Proteomes" id="UP000235388">
    <property type="component" value="Unassembled WGS sequence"/>
</dbReference>
<feature type="compositionally biased region" description="Polar residues" evidence="1">
    <location>
        <begin position="344"/>
        <end position="361"/>
    </location>
</feature>
<accession>A0A2N5VBH2</accession>
<evidence type="ECO:0000256" key="1">
    <source>
        <dbReference type="SAM" id="MobiDB-lite"/>
    </source>
</evidence>
<proteinExistence type="predicted"/>
<evidence type="ECO:0000313" key="2">
    <source>
        <dbReference type="EMBL" id="PLW31416.1"/>
    </source>
</evidence>
<dbReference type="Proteomes" id="UP000235392">
    <property type="component" value="Unassembled WGS sequence"/>
</dbReference>
<evidence type="ECO:0000313" key="5">
    <source>
        <dbReference type="Proteomes" id="UP000235392"/>
    </source>
</evidence>
<feature type="region of interest" description="Disordered" evidence="1">
    <location>
        <begin position="339"/>
        <end position="361"/>
    </location>
</feature>
<evidence type="ECO:0000313" key="4">
    <source>
        <dbReference type="Proteomes" id="UP000235388"/>
    </source>
</evidence>
<dbReference type="EMBL" id="PGCI01000032">
    <property type="protein sequence ID" value="PLW47340.1"/>
    <property type="molecule type" value="Genomic_DNA"/>
</dbReference>
<name>A0A2N5VBH2_9BASI</name>
<keyword evidence="4" id="KW-1185">Reference proteome</keyword>
<gene>
    <name evidence="2" type="ORF">PCANC_16724</name>
    <name evidence="3" type="ORF">PCASD_02625</name>
</gene>
<sequence>MSDAAEALVQRAELLSSGERTEVLGSSVGQEDCSKESYRSIINNFNTDSPLIQLGGLVQSAHERWVPDDQSLIGCNKPLPSHEDSSVGKENNLGVHYFGTIHQHSQLNKPGSLVKSDNKRWVMDSGSLKGWSNREPNSFNGVSKLMDQNGKQYYRAARELQKAGIFELIPRIMTQRAFYVAGATKSEQERVDDSWKTLFEAWWPSRPGEANQNQEWRLAKNVLQKMDNMASQVGRTKQQATEKNNQDITSGTTIKDISDDLFDRSCTVFHDYLRADSPQLKELVRTSETIHSSLDQLAETLQNLPESSVHSTDLFHNNVRQKLEKKSNIMEFTHRPITGREANHSTGKGTVTADSLSRIIS</sequence>
<organism evidence="3 5">
    <name type="scientific">Puccinia coronata f. sp. avenae</name>
    <dbReference type="NCBI Taxonomy" id="200324"/>
    <lineage>
        <taxon>Eukaryota</taxon>
        <taxon>Fungi</taxon>
        <taxon>Dikarya</taxon>
        <taxon>Basidiomycota</taxon>
        <taxon>Pucciniomycotina</taxon>
        <taxon>Pucciniomycetes</taxon>
        <taxon>Pucciniales</taxon>
        <taxon>Pucciniaceae</taxon>
        <taxon>Puccinia</taxon>
    </lineage>
</organism>
<protein>
    <submittedName>
        <fullName evidence="3">Uncharacterized protein</fullName>
    </submittedName>
</protein>
<dbReference type="OrthoDB" id="2497469at2759"/>
<evidence type="ECO:0000313" key="3">
    <source>
        <dbReference type="EMBL" id="PLW47340.1"/>
    </source>
</evidence>
<comment type="caution">
    <text evidence="3">The sequence shown here is derived from an EMBL/GenBank/DDBJ whole genome shotgun (WGS) entry which is preliminary data.</text>
</comment>